<protein>
    <submittedName>
        <fullName evidence="1">Uncharacterized protein</fullName>
    </submittedName>
</protein>
<dbReference type="Proteomes" id="UP001152523">
    <property type="component" value="Unassembled WGS sequence"/>
</dbReference>
<dbReference type="AlphaFoldDB" id="A0AAV0F6B5"/>
<sequence>MNFSLFCLILFGIQPPME</sequence>
<name>A0AAV0F6B5_9ASTE</name>
<proteinExistence type="predicted"/>
<evidence type="ECO:0000313" key="2">
    <source>
        <dbReference type="Proteomes" id="UP001152523"/>
    </source>
</evidence>
<gene>
    <name evidence="1" type="ORF">CEPIT_LOCUS30994</name>
</gene>
<comment type="caution">
    <text evidence="1">The sequence shown here is derived from an EMBL/GenBank/DDBJ whole genome shotgun (WGS) entry which is preliminary data.</text>
</comment>
<dbReference type="EMBL" id="CAMAPF010000963">
    <property type="protein sequence ID" value="CAH9130902.1"/>
    <property type="molecule type" value="Genomic_DNA"/>
</dbReference>
<evidence type="ECO:0000313" key="1">
    <source>
        <dbReference type="EMBL" id="CAH9130902.1"/>
    </source>
</evidence>
<accession>A0AAV0F6B5</accession>
<organism evidence="1 2">
    <name type="scientific">Cuscuta epithymum</name>
    <dbReference type="NCBI Taxonomy" id="186058"/>
    <lineage>
        <taxon>Eukaryota</taxon>
        <taxon>Viridiplantae</taxon>
        <taxon>Streptophyta</taxon>
        <taxon>Embryophyta</taxon>
        <taxon>Tracheophyta</taxon>
        <taxon>Spermatophyta</taxon>
        <taxon>Magnoliopsida</taxon>
        <taxon>eudicotyledons</taxon>
        <taxon>Gunneridae</taxon>
        <taxon>Pentapetalae</taxon>
        <taxon>asterids</taxon>
        <taxon>lamiids</taxon>
        <taxon>Solanales</taxon>
        <taxon>Convolvulaceae</taxon>
        <taxon>Cuscuteae</taxon>
        <taxon>Cuscuta</taxon>
        <taxon>Cuscuta subgen. Cuscuta</taxon>
    </lineage>
</organism>
<keyword evidence="2" id="KW-1185">Reference proteome</keyword>
<reference evidence="1" key="1">
    <citation type="submission" date="2022-07" db="EMBL/GenBank/DDBJ databases">
        <authorList>
            <person name="Macas J."/>
            <person name="Novak P."/>
            <person name="Neumann P."/>
        </authorList>
    </citation>
    <scope>NUCLEOTIDE SEQUENCE</scope>
</reference>